<sequence length="137" mass="15147">MSKILNSRGVLGVHDVLQRAQKTTLFQRTQQKPRFPPASVLNNTKGQKKKFSMMLSAPRIPAQDSPRNASCGPREGWRGSPLDPVARLGKAQDGPGSRSRRPTGWLARARGRVETAHYRSRPPLSSVSADHDIDARQ</sequence>
<accession>A0A6A6P060</accession>
<evidence type="ECO:0000313" key="3">
    <source>
        <dbReference type="Proteomes" id="UP000799766"/>
    </source>
</evidence>
<evidence type="ECO:0000256" key="1">
    <source>
        <dbReference type="SAM" id="MobiDB-lite"/>
    </source>
</evidence>
<gene>
    <name evidence="2" type="ORF">BDY21DRAFT_24463</name>
</gene>
<reference evidence="2" key="1">
    <citation type="journal article" date="2020" name="Stud. Mycol.">
        <title>101 Dothideomycetes genomes: a test case for predicting lifestyles and emergence of pathogens.</title>
        <authorList>
            <person name="Haridas S."/>
            <person name="Albert R."/>
            <person name="Binder M."/>
            <person name="Bloem J."/>
            <person name="Labutti K."/>
            <person name="Salamov A."/>
            <person name="Andreopoulos B."/>
            <person name="Baker S."/>
            <person name="Barry K."/>
            <person name="Bills G."/>
            <person name="Bluhm B."/>
            <person name="Cannon C."/>
            <person name="Castanera R."/>
            <person name="Culley D."/>
            <person name="Daum C."/>
            <person name="Ezra D."/>
            <person name="Gonzalez J."/>
            <person name="Henrissat B."/>
            <person name="Kuo A."/>
            <person name="Liang C."/>
            <person name="Lipzen A."/>
            <person name="Lutzoni F."/>
            <person name="Magnuson J."/>
            <person name="Mondo S."/>
            <person name="Nolan M."/>
            <person name="Ohm R."/>
            <person name="Pangilinan J."/>
            <person name="Park H.-J."/>
            <person name="Ramirez L."/>
            <person name="Alfaro M."/>
            <person name="Sun H."/>
            <person name="Tritt A."/>
            <person name="Yoshinaga Y."/>
            <person name="Zwiers L.-H."/>
            <person name="Turgeon B."/>
            <person name="Goodwin S."/>
            <person name="Spatafora J."/>
            <person name="Crous P."/>
            <person name="Grigoriev I."/>
        </authorList>
    </citation>
    <scope>NUCLEOTIDE SEQUENCE</scope>
    <source>
        <strain evidence="2">ATCC 16933</strain>
    </source>
</reference>
<protein>
    <submittedName>
        <fullName evidence="2">Uncharacterized protein</fullName>
    </submittedName>
</protein>
<organism evidence="2 3">
    <name type="scientific">Lineolata rhizophorae</name>
    <dbReference type="NCBI Taxonomy" id="578093"/>
    <lineage>
        <taxon>Eukaryota</taxon>
        <taxon>Fungi</taxon>
        <taxon>Dikarya</taxon>
        <taxon>Ascomycota</taxon>
        <taxon>Pezizomycotina</taxon>
        <taxon>Dothideomycetes</taxon>
        <taxon>Dothideomycetes incertae sedis</taxon>
        <taxon>Lineolatales</taxon>
        <taxon>Lineolataceae</taxon>
        <taxon>Lineolata</taxon>
    </lineage>
</organism>
<name>A0A6A6P060_9PEZI</name>
<dbReference type="Proteomes" id="UP000799766">
    <property type="component" value="Unassembled WGS sequence"/>
</dbReference>
<dbReference type="EMBL" id="MU001680">
    <property type="protein sequence ID" value="KAF2457395.1"/>
    <property type="molecule type" value="Genomic_DNA"/>
</dbReference>
<proteinExistence type="predicted"/>
<dbReference type="AlphaFoldDB" id="A0A6A6P060"/>
<keyword evidence="3" id="KW-1185">Reference proteome</keyword>
<feature type="region of interest" description="Disordered" evidence="1">
    <location>
        <begin position="25"/>
        <end position="137"/>
    </location>
</feature>
<evidence type="ECO:0000313" key="2">
    <source>
        <dbReference type="EMBL" id="KAF2457395.1"/>
    </source>
</evidence>